<evidence type="ECO:0000256" key="4">
    <source>
        <dbReference type="ARBA" id="ARBA00022692"/>
    </source>
</evidence>
<keyword evidence="6" id="KW-0472">Membrane</keyword>
<feature type="region of interest" description="Disordered" evidence="10">
    <location>
        <begin position="220"/>
        <end position="263"/>
    </location>
</feature>
<keyword evidence="7" id="KW-0325">Glycoprotein</keyword>
<name>A0A8C5FMW3_GADMO</name>
<feature type="region of interest" description="Disordered" evidence="10">
    <location>
        <begin position="1"/>
        <end position="198"/>
    </location>
</feature>
<dbReference type="AlphaFoldDB" id="A0A8C5FMW3"/>
<keyword evidence="13" id="KW-1185">Reference proteome</keyword>
<evidence type="ECO:0000256" key="9">
    <source>
        <dbReference type="ARBA" id="ARBA00037847"/>
    </source>
</evidence>
<gene>
    <name evidence="12" type="primary">si:dkeyp-82a1.6</name>
</gene>
<dbReference type="GO" id="GO:0005635">
    <property type="term" value="C:nuclear envelope"/>
    <property type="evidence" value="ECO:0007669"/>
    <property type="project" value="UniProtKB-SubCell"/>
</dbReference>
<evidence type="ECO:0000256" key="6">
    <source>
        <dbReference type="ARBA" id="ARBA00023136"/>
    </source>
</evidence>
<comment type="similarity">
    <text evidence="2">Belongs to the TOR1AIP family.</text>
</comment>
<dbReference type="GO" id="GO:0061024">
    <property type="term" value="P:membrane organization"/>
    <property type="evidence" value="ECO:0007669"/>
    <property type="project" value="TreeGrafter"/>
</dbReference>
<evidence type="ECO:0000256" key="7">
    <source>
        <dbReference type="ARBA" id="ARBA00023180"/>
    </source>
</evidence>
<comment type="subcellular location">
    <subcellularLocation>
        <location evidence="9">Endomembrane system</location>
        <topology evidence="9">Single-pass membrane protein</topology>
    </subcellularLocation>
    <subcellularLocation>
        <location evidence="1">Nucleus envelope</location>
    </subcellularLocation>
</comment>
<keyword evidence="4" id="KW-0812">Transmembrane</keyword>
<dbReference type="PANTHER" id="PTHR18843:SF7">
    <property type="entry name" value="LAMINA-ASSOCIATED POLYPEPTIDE 1B ISOFORM 1-RELATED"/>
    <property type="match status" value="1"/>
</dbReference>
<keyword evidence="5" id="KW-1133">Transmembrane helix</keyword>
<feature type="domain" description="Torsin-1A-interacting protein 1/2 AAA+ activator" evidence="11">
    <location>
        <begin position="309"/>
        <end position="529"/>
    </location>
</feature>
<keyword evidence="8" id="KW-0539">Nucleus</keyword>
<protein>
    <recommendedName>
        <fullName evidence="11">Torsin-1A-interacting protein 1/2 AAA+ activator domain-containing protein</fullName>
    </recommendedName>
</protein>
<evidence type="ECO:0000256" key="5">
    <source>
        <dbReference type="ARBA" id="ARBA00022989"/>
    </source>
</evidence>
<feature type="compositionally biased region" description="Basic and acidic residues" evidence="10">
    <location>
        <begin position="46"/>
        <end position="55"/>
    </location>
</feature>
<feature type="compositionally biased region" description="Polar residues" evidence="10">
    <location>
        <begin position="222"/>
        <end position="250"/>
    </location>
</feature>
<proteinExistence type="inferred from homology"/>
<evidence type="ECO:0000259" key="11">
    <source>
        <dbReference type="Pfam" id="PF05609"/>
    </source>
</evidence>
<dbReference type="InterPro" id="IPR038599">
    <property type="entry name" value="LAP1C-like_C_sf"/>
</dbReference>
<sequence length="535" mass="59200">MESNDSQNTMTRVTRQSMRQSTAKANIEARAPIKRTKRGIANAAHEAFENCEKETNNASGDTGSPDKKRRLEEDEVMDGDEDDCMDVEPEAHLEKRKPQEKRLSLDPPRPSQQPNSRLIGSAQTTGPSDVNSMTSSVLSEHLHSGQNYDLEVQRNKAVESSRSERLSSTKSAHLHGQQEDVPQIKSTKSRSTADYQKPMAKAVASVVPRRTLYVPAVRYTRSGGSHTPQQHSNNVPQQKQPFQRKNQGTKKSTKEPAVEETHGSSPRGFCWYLTRLVCLLLLSAAVLLASKARALQDPTGDGENRGKKVKLVEFSAKWSDLQSQFPGQRLELWKRSRIHLERHLRNARPTEPVSLILVAGRRAERTLGCLARGLAAAFSAAHDASVLHFDGAAEAGRDSDRVKMDIDGALQGAFGGGGDRPAAVIHRLEELPPGSTLIFYRYCDHENAAFKQVFLAFTVLLPQDHVETQQSLKDVEEIVQDYIAKRFVGSGSLEAFDRMDADKLSGLWSRISHLVLPVAAESQVEQNGCGLSQEE</sequence>
<dbReference type="InterPro" id="IPR008662">
    <property type="entry name" value="TOIP1/2"/>
</dbReference>
<reference evidence="12" key="2">
    <citation type="submission" date="2025-09" db="UniProtKB">
        <authorList>
            <consortium name="Ensembl"/>
        </authorList>
    </citation>
    <scope>IDENTIFICATION</scope>
</reference>
<evidence type="ECO:0000313" key="13">
    <source>
        <dbReference type="Proteomes" id="UP000694546"/>
    </source>
</evidence>
<evidence type="ECO:0000256" key="2">
    <source>
        <dbReference type="ARBA" id="ARBA00007860"/>
    </source>
</evidence>
<feature type="compositionally biased region" description="Polar residues" evidence="10">
    <location>
        <begin position="184"/>
        <end position="194"/>
    </location>
</feature>
<dbReference type="PANTHER" id="PTHR18843">
    <property type="entry name" value="TORSIN-1A-INTERACTING PROTEIN"/>
    <property type="match status" value="1"/>
</dbReference>
<dbReference type="GO" id="GO:0001671">
    <property type="term" value="F:ATPase activator activity"/>
    <property type="evidence" value="ECO:0007669"/>
    <property type="project" value="InterPro"/>
</dbReference>
<evidence type="ECO:0000313" key="12">
    <source>
        <dbReference type="Ensembl" id="ENSGMOP00000048296.1"/>
    </source>
</evidence>
<accession>A0A8C5FMW3</accession>
<feature type="compositionally biased region" description="Basic and acidic residues" evidence="10">
    <location>
        <begin position="252"/>
        <end position="262"/>
    </location>
</feature>
<feature type="compositionally biased region" description="Acidic residues" evidence="10">
    <location>
        <begin position="73"/>
        <end position="88"/>
    </location>
</feature>
<dbReference type="OrthoDB" id="6258998at2759"/>
<evidence type="ECO:0000256" key="8">
    <source>
        <dbReference type="ARBA" id="ARBA00023242"/>
    </source>
</evidence>
<organism evidence="12 13">
    <name type="scientific">Gadus morhua</name>
    <name type="common">Atlantic cod</name>
    <dbReference type="NCBI Taxonomy" id="8049"/>
    <lineage>
        <taxon>Eukaryota</taxon>
        <taxon>Metazoa</taxon>
        <taxon>Chordata</taxon>
        <taxon>Craniata</taxon>
        <taxon>Vertebrata</taxon>
        <taxon>Euteleostomi</taxon>
        <taxon>Actinopterygii</taxon>
        <taxon>Neopterygii</taxon>
        <taxon>Teleostei</taxon>
        <taxon>Neoteleostei</taxon>
        <taxon>Acanthomorphata</taxon>
        <taxon>Zeiogadaria</taxon>
        <taxon>Gadariae</taxon>
        <taxon>Gadiformes</taxon>
        <taxon>Gadoidei</taxon>
        <taxon>Gadidae</taxon>
        <taxon>Gadus</taxon>
    </lineage>
</organism>
<dbReference type="GO" id="GO:0016020">
    <property type="term" value="C:membrane"/>
    <property type="evidence" value="ECO:0007669"/>
    <property type="project" value="TreeGrafter"/>
</dbReference>
<dbReference type="InterPro" id="IPR046753">
    <property type="entry name" value="TOIP1/2_C"/>
</dbReference>
<dbReference type="Pfam" id="PF05609">
    <property type="entry name" value="LAP1_C"/>
    <property type="match status" value="1"/>
</dbReference>
<feature type="compositionally biased region" description="Polar residues" evidence="10">
    <location>
        <begin position="112"/>
        <end position="138"/>
    </location>
</feature>
<evidence type="ECO:0000256" key="10">
    <source>
        <dbReference type="SAM" id="MobiDB-lite"/>
    </source>
</evidence>
<dbReference type="Proteomes" id="UP000694546">
    <property type="component" value="Chromosome 12"/>
</dbReference>
<reference evidence="12" key="1">
    <citation type="submission" date="2025-08" db="UniProtKB">
        <authorList>
            <consortium name="Ensembl"/>
        </authorList>
    </citation>
    <scope>IDENTIFICATION</scope>
</reference>
<feature type="compositionally biased region" description="Basic and acidic residues" evidence="10">
    <location>
        <begin position="89"/>
        <end position="104"/>
    </location>
</feature>
<dbReference type="Ensembl" id="ENSGMOT00000069207.1">
    <property type="protein sequence ID" value="ENSGMOP00000048296.1"/>
    <property type="gene ID" value="ENSGMOG00000028876.1"/>
</dbReference>
<dbReference type="GeneTree" id="ENSGT00390000012166"/>
<keyword evidence="3" id="KW-0597">Phosphoprotein</keyword>
<evidence type="ECO:0000256" key="1">
    <source>
        <dbReference type="ARBA" id="ARBA00004259"/>
    </source>
</evidence>
<feature type="compositionally biased region" description="Basic and acidic residues" evidence="10">
    <location>
        <begin position="151"/>
        <end position="167"/>
    </location>
</feature>
<dbReference type="Gene3D" id="3.40.50.12190">
    <property type="match status" value="1"/>
</dbReference>
<feature type="compositionally biased region" description="Polar residues" evidence="10">
    <location>
        <begin position="1"/>
        <end position="24"/>
    </location>
</feature>
<evidence type="ECO:0000256" key="3">
    <source>
        <dbReference type="ARBA" id="ARBA00022553"/>
    </source>
</evidence>